<evidence type="ECO:0000313" key="2">
    <source>
        <dbReference type="Proteomes" id="UP000187203"/>
    </source>
</evidence>
<dbReference type="EMBL" id="AWUE01014705">
    <property type="protein sequence ID" value="OMP01929.1"/>
    <property type="molecule type" value="Genomic_DNA"/>
</dbReference>
<dbReference type="AlphaFoldDB" id="A0A1R3K4B6"/>
<gene>
    <name evidence="1" type="ORF">COLO4_11483</name>
</gene>
<keyword evidence="2" id="KW-1185">Reference proteome</keyword>
<comment type="caution">
    <text evidence="1">The sequence shown here is derived from an EMBL/GenBank/DDBJ whole genome shotgun (WGS) entry which is preliminary data.</text>
</comment>
<dbReference type="Proteomes" id="UP000187203">
    <property type="component" value="Unassembled WGS sequence"/>
</dbReference>
<organism evidence="1 2">
    <name type="scientific">Corchorus olitorius</name>
    <dbReference type="NCBI Taxonomy" id="93759"/>
    <lineage>
        <taxon>Eukaryota</taxon>
        <taxon>Viridiplantae</taxon>
        <taxon>Streptophyta</taxon>
        <taxon>Embryophyta</taxon>
        <taxon>Tracheophyta</taxon>
        <taxon>Spermatophyta</taxon>
        <taxon>Magnoliopsida</taxon>
        <taxon>eudicotyledons</taxon>
        <taxon>Gunneridae</taxon>
        <taxon>Pentapetalae</taxon>
        <taxon>rosids</taxon>
        <taxon>malvids</taxon>
        <taxon>Malvales</taxon>
        <taxon>Malvaceae</taxon>
        <taxon>Grewioideae</taxon>
        <taxon>Apeibeae</taxon>
        <taxon>Corchorus</taxon>
    </lineage>
</organism>
<proteinExistence type="predicted"/>
<evidence type="ECO:0000313" key="1">
    <source>
        <dbReference type="EMBL" id="OMP01929.1"/>
    </source>
</evidence>
<protein>
    <submittedName>
        <fullName evidence="1">Uncharacterized protein</fullName>
    </submittedName>
</protein>
<sequence>MTLNLTTGQMTGNIGLHHIDKALKFVDAVALCKGKAKKGKKDGFRCKEKRMDDRQVAVK</sequence>
<accession>A0A1R3K4B6</accession>
<reference evidence="2" key="1">
    <citation type="submission" date="2013-09" db="EMBL/GenBank/DDBJ databases">
        <title>Corchorus olitorius genome sequencing.</title>
        <authorList>
            <person name="Alam M."/>
            <person name="Haque M.S."/>
            <person name="Islam M.S."/>
            <person name="Emdad E.M."/>
            <person name="Islam M.M."/>
            <person name="Ahmed B."/>
            <person name="Halim A."/>
            <person name="Hossen Q.M.M."/>
            <person name="Hossain M.Z."/>
            <person name="Ahmed R."/>
            <person name="Khan M.M."/>
            <person name="Islam R."/>
            <person name="Rashid M.M."/>
            <person name="Khan S.A."/>
            <person name="Rahman M.S."/>
            <person name="Alam M."/>
            <person name="Yahiya A.S."/>
            <person name="Khan M.S."/>
            <person name="Azam M.S."/>
            <person name="Haque T."/>
            <person name="Lashkar M.Z.H."/>
            <person name="Akhand A.I."/>
            <person name="Morshed G."/>
            <person name="Roy S."/>
            <person name="Uddin K.S."/>
            <person name="Rabeya T."/>
            <person name="Hossain A.S."/>
            <person name="Chowdhury A."/>
            <person name="Snigdha A.R."/>
            <person name="Mortoza M.S."/>
            <person name="Matin S.A."/>
            <person name="Hoque S.M.E."/>
            <person name="Islam M.K."/>
            <person name="Roy D.K."/>
            <person name="Haider R."/>
            <person name="Moosa M.M."/>
            <person name="Elias S.M."/>
            <person name="Hasan A.M."/>
            <person name="Jahan S."/>
            <person name="Shafiuddin M."/>
            <person name="Mahmood N."/>
            <person name="Shommy N.S."/>
        </authorList>
    </citation>
    <scope>NUCLEOTIDE SEQUENCE [LARGE SCALE GENOMIC DNA]</scope>
    <source>
        <strain evidence="2">cv. O-4</strain>
    </source>
</reference>
<name>A0A1R3K4B6_9ROSI</name>